<feature type="region of interest" description="Disordered" evidence="1">
    <location>
        <begin position="409"/>
        <end position="504"/>
    </location>
</feature>
<evidence type="ECO:0000313" key="2">
    <source>
        <dbReference type="EMBL" id="GKT13151.1"/>
    </source>
</evidence>
<feature type="region of interest" description="Disordered" evidence="1">
    <location>
        <begin position="1"/>
        <end position="73"/>
    </location>
</feature>
<feature type="compositionally biased region" description="Pro residues" evidence="1">
    <location>
        <begin position="427"/>
        <end position="441"/>
    </location>
</feature>
<proteinExistence type="predicted"/>
<feature type="compositionally biased region" description="Low complexity" evidence="1">
    <location>
        <begin position="750"/>
        <end position="760"/>
    </location>
</feature>
<feature type="region of interest" description="Disordered" evidence="1">
    <location>
        <begin position="318"/>
        <end position="348"/>
    </location>
</feature>
<dbReference type="Proteomes" id="UP001057375">
    <property type="component" value="Unassembled WGS sequence"/>
</dbReference>
<name>A0ABQ5JV83_9EUKA</name>
<feature type="region of interest" description="Disordered" evidence="1">
    <location>
        <begin position="628"/>
        <end position="692"/>
    </location>
</feature>
<accession>A0ABQ5JV83</accession>
<feature type="non-terminal residue" evidence="2">
    <location>
        <position position="872"/>
    </location>
</feature>
<reference evidence="2" key="1">
    <citation type="submission" date="2022-03" db="EMBL/GenBank/DDBJ databases">
        <title>Draft genome sequence of Aduncisulcus paluster, a free-living microaerophilic Fornicata.</title>
        <authorList>
            <person name="Yuyama I."/>
            <person name="Kume K."/>
            <person name="Tamura T."/>
            <person name="Inagaki Y."/>
            <person name="Hashimoto T."/>
        </authorList>
    </citation>
    <scope>NUCLEOTIDE SEQUENCE</scope>
    <source>
        <strain evidence="2">NY0171</strain>
    </source>
</reference>
<comment type="caution">
    <text evidence="2">The sequence shown here is derived from an EMBL/GenBank/DDBJ whole genome shotgun (WGS) entry which is preliminary data.</text>
</comment>
<evidence type="ECO:0000313" key="3">
    <source>
        <dbReference type="Proteomes" id="UP001057375"/>
    </source>
</evidence>
<keyword evidence="3" id="KW-1185">Reference proteome</keyword>
<feature type="region of interest" description="Disordered" evidence="1">
    <location>
        <begin position="546"/>
        <end position="611"/>
    </location>
</feature>
<feature type="region of interest" description="Disordered" evidence="1">
    <location>
        <begin position="223"/>
        <end position="243"/>
    </location>
</feature>
<feature type="region of interest" description="Disordered" evidence="1">
    <location>
        <begin position="712"/>
        <end position="816"/>
    </location>
</feature>
<feature type="compositionally biased region" description="Basic and acidic residues" evidence="1">
    <location>
        <begin position="42"/>
        <end position="57"/>
    </location>
</feature>
<organism evidence="2 3">
    <name type="scientific">Aduncisulcus paluster</name>
    <dbReference type="NCBI Taxonomy" id="2918883"/>
    <lineage>
        <taxon>Eukaryota</taxon>
        <taxon>Metamonada</taxon>
        <taxon>Carpediemonas-like organisms</taxon>
        <taxon>Aduncisulcus</taxon>
    </lineage>
</organism>
<feature type="compositionally biased region" description="Low complexity" evidence="1">
    <location>
        <begin position="336"/>
        <end position="348"/>
    </location>
</feature>
<feature type="compositionally biased region" description="Polar residues" evidence="1">
    <location>
        <begin position="573"/>
        <end position="584"/>
    </location>
</feature>
<protein>
    <submittedName>
        <fullName evidence="2">Uncharacterized protein</fullName>
    </submittedName>
</protein>
<feature type="compositionally biased region" description="Low complexity" evidence="1">
    <location>
        <begin position="477"/>
        <end position="493"/>
    </location>
</feature>
<gene>
    <name evidence="2" type="ORF">ADUPG1_010215</name>
</gene>
<evidence type="ECO:0000256" key="1">
    <source>
        <dbReference type="SAM" id="MobiDB-lite"/>
    </source>
</evidence>
<feature type="compositionally biased region" description="Basic and acidic residues" evidence="1">
    <location>
        <begin position="1"/>
        <end position="35"/>
    </location>
</feature>
<sequence length="872" mass="97094">MMEQCRERLSFTEDEAERKNPPGGMLERERKRMERLATTGLLDEKPVKKESPEDDKKGSKKEKEKRRGRRGKILGRKKERYSAVIDSLKEYELPSFQTSTSFSVILGTVKHFLLVIKLQFPSLSDHQHKILDTHVFCHIHSRIGGKEFFLSTVRMNPTFQKAFRFPCKCRKLRNAAASIHHHYFIVKADDSTNSHPQSLVIGFGSDEEMKVLRKVLLLPSSDKRRARKSIQRPTTEKPSDFTSEIMAKLQNPRSSIPSQPPLYSRYKPELFSSSRVISSDSAMTWFKFPEKSSRPRLSSHSVSQLSSASQYDKLHYIPPSSKVSMTPMSNDRGYEASIPPLDPPSLSSSAYSIPTPLSSISKGTSSAQMDSFPHLSHHFIDDPPKSYPVSSHYHHHPGVSATLPVPPYSPHSVSMTDPSSIPKVLPQYPPPSSLYPNPLPPHSSSGYSPASLPLYLSEPSHHSTASLPSLSHHHRTTSQISSSRQRQVVYQHQGGRGGGHPKSSNAVVIDIPSMYHHQRQCVPRMCPDTVAVDLIDPTDRVPMTPIAKNNPSLPLPHDGTPYSGVVQRRINPSDIQIKSTQRVNPSPPDASEPWQDKPDVQSSFSSGLPGDYRRASMFVPSHRSMVHPSLHYSSSDDSHRTTTQTRPSQKDDHIFSSSPMHGCQHDDDSFHFGEQHSHRVPSIHSPSSHPKTSVISSFPMYYSPSMGGYLTHESTASSHQNGHDRRQSQFSDHSNPSAESAQYAHTQIISTRSESQSHSSQSHDTDRIGTNHGEYCLPISSESIGYRLPAPEEPPRDGNINFNAQSLSFGAPAHPPTFPLTHSDHIPELSAPSLDSPDVENKVDTQTCSSFPLANTYEYGSSSLFSPSTKEG</sequence>
<feature type="compositionally biased region" description="Basic residues" evidence="1">
    <location>
        <begin position="58"/>
        <end position="73"/>
    </location>
</feature>
<dbReference type="EMBL" id="BQXS01011486">
    <property type="protein sequence ID" value="GKT13151.1"/>
    <property type="molecule type" value="Genomic_DNA"/>
</dbReference>
<feature type="compositionally biased region" description="Polar residues" evidence="1">
    <location>
        <begin position="728"/>
        <end position="749"/>
    </location>
</feature>
<feature type="compositionally biased region" description="Basic and acidic residues" evidence="1">
    <location>
        <begin position="663"/>
        <end position="677"/>
    </location>
</feature>